<comment type="caution">
    <text evidence="1">The sequence shown here is derived from an EMBL/GenBank/DDBJ whole genome shotgun (WGS) entry which is preliminary data.</text>
</comment>
<dbReference type="RefSeq" id="WP_166952280.1">
    <property type="nucleotide sequence ID" value="NZ_JAASQI010000004.1"/>
</dbReference>
<keyword evidence="2" id="KW-1185">Reference proteome</keyword>
<protein>
    <recommendedName>
        <fullName evidence="3">Adenylate cyclase</fullName>
    </recommendedName>
</protein>
<accession>A0ABX0V2K0</accession>
<dbReference type="Proteomes" id="UP001429580">
    <property type="component" value="Unassembled WGS sequence"/>
</dbReference>
<evidence type="ECO:0000313" key="1">
    <source>
        <dbReference type="EMBL" id="NIJ58329.1"/>
    </source>
</evidence>
<name>A0ABX0V2K0_9HYPH</name>
<organism evidence="1 2">
    <name type="scientific">Pseudochelatococcus lubricantis</name>
    <dbReference type="NCBI Taxonomy" id="1538102"/>
    <lineage>
        <taxon>Bacteria</taxon>
        <taxon>Pseudomonadati</taxon>
        <taxon>Pseudomonadota</taxon>
        <taxon>Alphaproteobacteria</taxon>
        <taxon>Hyphomicrobiales</taxon>
        <taxon>Chelatococcaceae</taxon>
        <taxon>Pseudochelatococcus</taxon>
    </lineage>
</organism>
<gene>
    <name evidence="1" type="ORF">FHS82_002171</name>
</gene>
<dbReference type="Pfam" id="PF11294">
    <property type="entry name" value="DUF3095"/>
    <property type="match status" value="2"/>
</dbReference>
<sequence length="340" mass="36629">MDETATRQVRTYDDFDSVLDFTAYDAVPDDWLIGITDVVDSTAAIRRGAYQDVNVAGVSVIAAIGNILGNYDFPFTFSGDGAAFAVPDSERVAATRALTQVVASAQSDFGLLLRGGLIPVSDIRANGHDVRIARYAASARATYSMFAGGGLKWAEAELKSGHYAIVPDAATPRPDLTGLSCEWTPIPNRNGTILSLLVEPLDNTAGDVFAALARRILAVFAVDPRRGHPLPETVPALKDGDRRVAAEEWLSIASNSDFRKYDDLLRLTLDCSQAQADAVEELLRDAAARGQVRYGAHRQTHALMTCLVPSTDPAAHRHFLDGMDGGYARAADMLKAGRHR</sequence>
<proteinExistence type="predicted"/>
<dbReference type="EMBL" id="JAASQI010000004">
    <property type="protein sequence ID" value="NIJ58329.1"/>
    <property type="molecule type" value="Genomic_DNA"/>
</dbReference>
<evidence type="ECO:0008006" key="3">
    <source>
        <dbReference type="Google" id="ProtNLM"/>
    </source>
</evidence>
<evidence type="ECO:0000313" key="2">
    <source>
        <dbReference type="Proteomes" id="UP001429580"/>
    </source>
</evidence>
<dbReference type="InterPro" id="IPR021445">
    <property type="entry name" value="DUF3095"/>
</dbReference>
<reference evidence="1 2" key="1">
    <citation type="submission" date="2020-03" db="EMBL/GenBank/DDBJ databases">
        <title>Genomic Encyclopedia of Type Strains, Phase IV (KMG-IV): sequencing the most valuable type-strain genomes for metagenomic binning, comparative biology and taxonomic classification.</title>
        <authorList>
            <person name="Goeker M."/>
        </authorList>
    </citation>
    <scope>NUCLEOTIDE SEQUENCE [LARGE SCALE GENOMIC DNA]</scope>
    <source>
        <strain evidence="1 2">DSM 103870</strain>
    </source>
</reference>